<dbReference type="InterPro" id="IPR001296">
    <property type="entry name" value="Glyco_trans_1"/>
</dbReference>
<dbReference type="AlphaFoldDB" id="A0A2M7QBM0"/>
<evidence type="ECO:0008006" key="5">
    <source>
        <dbReference type="Google" id="ProtNLM"/>
    </source>
</evidence>
<name>A0A2M7QBM0_9BACT</name>
<dbReference type="EMBL" id="PFLF01000105">
    <property type="protein sequence ID" value="PIY68624.1"/>
    <property type="molecule type" value="Genomic_DNA"/>
</dbReference>
<dbReference type="InterPro" id="IPR028098">
    <property type="entry name" value="Glyco_trans_4-like_N"/>
</dbReference>
<dbReference type="PANTHER" id="PTHR45947">
    <property type="entry name" value="SULFOQUINOVOSYL TRANSFERASE SQD2"/>
    <property type="match status" value="1"/>
</dbReference>
<dbReference type="SUPFAM" id="SSF53756">
    <property type="entry name" value="UDP-Glycosyltransferase/glycogen phosphorylase"/>
    <property type="match status" value="1"/>
</dbReference>
<feature type="domain" description="Glycosyl transferase family 1" evidence="1">
    <location>
        <begin position="188"/>
        <end position="313"/>
    </location>
</feature>
<feature type="domain" description="Glycosyltransferase subfamily 4-like N-terminal" evidence="2">
    <location>
        <begin position="21"/>
        <end position="134"/>
    </location>
</feature>
<proteinExistence type="predicted"/>
<gene>
    <name evidence="3" type="ORF">COY90_04920</name>
</gene>
<evidence type="ECO:0000313" key="4">
    <source>
        <dbReference type="Proteomes" id="UP000230108"/>
    </source>
</evidence>
<dbReference type="Proteomes" id="UP000230108">
    <property type="component" value="Unassembled WGS sequence"/>
</dbReference>
<dbReference type="PANTHER" id="PTHR45947:SF3">
    <property type="entry name" value="SULFOQUINOVOSYL TRANSFERASE SQD2"/>
    <property type="match status" value="1"/>
</dbReference>
<dbReference type="InterPro" id="IPR050194">
    <property type="entry name" value="Glycosyltransferase_grp1"/>
</dbReference>
<reference evidence="4" key="1">
    <citation type="submission" date="2017-09" db="EMBL/GenBank/DDBJ databases">
        <title>Depth-based differentiation of microbial function through sediment-hosted aquifers and enrichment of novel symbionts in the deep terrestrial subsurface.</title>
        <authorList>
            <person name="Probst A.J."/>
            <person name="Ladd B."/>
            <person name="Jarett J.K."/>
            <person name="Geller-Mcgrath D.E."/>
            <person name="Sieber C.M.K."/>
            <person name="Emerson J.B."/>
            <person name="Anantharaman K."/>
            <person name="Thomas B.C."/>
            <person name="Malmstrom R."/>
            <person name="Stieglmeier M."/>
            <person name="Klingl A."/>
            <person name="Woyke T."/>
            <person name="Ryan C.M."/>
            <person name="Banfield J.F."/>
        </authorList>
    </citation>
    <scope>NUCLEOTIDE SEQUENCE [LARGE SCALE GENOMIC DNA]</scope>
</reference>
<dbReference type="Pfam" id="PF00534">
    <property type="entry name" value="Glycos_transf_1"/>
    <property type="match status" value="1"/>
</dbReference>
<dbReference type="Gene3D" id="3.40.50.2000">
    <property type="entry name" value="Glycogen Phosphorylase B"/>
    <property type="match status" value="2"/>
</dbReference>
<comment type="caution">
    <text evidence="3">The sequence shown here is derived from an EMBL/GenBank/DDBJ whole genome shotgun (WGS) entry which is preliminary data.</text>
</comment>
<evidence type="ECO:0000259" key="2">
    <source>
        <dbReference type="Pfam" id="PF13439"/>
    </source>
</evidence>
<evidence type="ECO:0000259" key="1">
    <source>
        <dbReference type="Pfam" id="PF00534"/>
    </source>
</evidence>
<dbReference type="Pfam" id="PF13439">
    <property type="entry name" value="Glyco_transf_4"/>
    <property type="match status" value="1"/>
</dbReference>
<sequence>MKPLKIAVLAGPLIAVPPQKYGGTERIVYNLVEGLHKNGHDVTLFSTGDSKVNCKLQYLFKEELWKGGVMTKTQNELIHERLNHYYHFFEMIRKEKFDIVHSHEGLIPLFFADMVKLPIPFLTTIHWSFQGYAYDHSDLPILYQFKKYPFISLSLNQRKTGPELNFAANVYNGVSVSSEYTGYYSEADESYMAFVGRIDNEKGIFEAVQVAHLLKKKLIVAAKYDSNRMDQFEKFKSYVDNKYVVFLGEVGEQQKLEIIAKAKLLLMPVNYEDTCPLVPLESLGCGTPTVTFAYGALPEQISDGQTGYVVNSSKDNIRGDWHFKTLGIDGLLEAVLAIYSMSQTEYLTMRNECRKQYEQKFSVDVMVKNYENVYEQNLINLKK</sequence>
<evidence type="ECO:0000313" key="3">
    <source>
        <dbReference type="EMBL" id="PIY68624.1"/>
    </source>
</evidence>
<protein>
    <recommendedName>
        <fullName evidence="5">Glycosyl transferase</fullName>
    </recommendedName>
</protein>
<dbReference type="GO" id="GO:0016757">
    <property type="term" value="F:glycosyltransferase activity"/>
    <property type="evidence" value="ECO:0007669"/>
    <property type="project" value="InterPro"/>
</dbReference>
<organism evidence="3 4">
    <name type="scientific">Candidatus Roizmanbacteria bacterium CG_4_10_14_0_8_um_filter_39_9</name>
    <dbReference type="NCBI Taxonomy" id="1974829"/>
    <lineage>
        <taxon>Bacteria</taxon>
        <taxon>Candidatus Roizmaniibacteriota</taxon>
    </lineage>
</organism>
<accession>A0A2M7QBM0</accession>